<keyword evidence="10" id="KW-1185">Reference proteome</keyword>
<dbReference type="GO" id="GO:0005774">
    <property type="term" value="C:vacuolar membrane"/>
    <property type="evidence" value="ECO:0007669"/>
    <property type="project" value="UniProtKB-SubCell"/>
</dbReference>
<dbReference type="Pfam" id="PF06454">
    <property type="entry name" value="THH1_TOM1-3_dom"/>
    <property type="match status" value="2"/>
</dbReference>
<feature type="transmembrane region" description="Helical" evidence="7">
    <location>
        <begin position="20"/>
        <end position="47"/>
    </location>
</feature>
<organism evidence="10">
    <name type="scientific">Selaginella moellendorffii</name>
    <name type="common">Spikemoss</name>
    <dbReference type="NCBI Taxonomy" id="88036"/>
    <lineage>
        <taxon>Eukaryota</taxon>
        <taxon>Viridiplantae</taxon>
        <taxon>Streptophyta</taxon>
        <taxon>Embryophyta</taxon>
        <taxon>Tracheophyta</taxon>
        <taxon>Lycopodiopsida</taxon>
        <taxon>Selaginellales</taxon>
        <taxon>Selaginellaceae</taxon>
        <taxon>Selaginella</taxon>
    </lineage>
</organism>
<dbReference type="STRING" id="88036.D8SV70"/>
<evidence type="ECO:0000313" key="9">
    <source>
        <dbReference type="EMBL" id="EFJ11822.1"/>
    </source>
</evidence>
<feature type="domain" description="THH1/TOM1/TOM3" evidence="8">
    <location>
        <begin position="24"/>
        <end position="125"/>
    </location>
</feature>
<evidence type="ECO:0000313" key="10">
    <source>
        <dbReference type="Proteomes" id="UP000001514"/>
    </source>
</evidence>
<dbReference type="InterPro" id="IPR040226">
    <property type="entry name" value="THH1/TOM1/TOM3"/>
</dbReference>
<dbReference type="Proteomes" id="UP000001514">
    <property type="component" value="Unassembled WGS sequence"/>
</dbReference>
<evidence type="ECO:0000256" key="7">
    <source>
        <dbReference type="SAM" id="Phobius"/>
    </source>
</evidence>
<dbReference type="PANTHER" id="PTHR31142">
    <property type="entry name" value="TOBAMOVIRUS MULTIPLICATION PROTEIN 1-LIKE ISOFORM X1"/>
    <property type="match status" value="1"/>
</dbReference>
<accession>D8SV70</accession>
<evidence type="ECO:0000256" key="2">
    <source>
        <dbReference type="ARBA" id="ARBA00006779"/>
    </source>
</evidence>
<comment type="similarity">
    <text evidence="2">Belongs to the plant tobamovirus multiplication TOM1 protein family.</text>
</comment>
<feature type="compositionally biased region" description="Acidic residues" evidence="6">
    <location>
        <begin position="127"/>
        <end position="137"/>
    </location>
</feature>
<dbReference type="Gramene" id="EFJ11822">
    <property type="protein sequence ID" value="EFJ11822"/>
    <property type="gene ID" value="SELMODRAFT_446892"/>
</dbReference>
<feature type="transmembrane region" description="Helical" evidence="7">
    <location>
        <begin position="216"/>
        <end position="235"/>
    </location>
</feature>
<keyword evidence="3 7" id="KW-0812">Transmembrane</keyword>
<dbReference type="InParanoid" id="D8SV70"/>
<name>D8SV70_SELML</name>
<dbReference type="eggNOG" id="ENOG502QQ9Y">
    <property type="taxonomic scope" value="Eukaryota"/>
</dbReference>
<evidence type="ECO:0000259" key="8">
    <source>
        <dbReference type="Pfam" id="PF06454"/>
    </source>
</evidence>
<dbReference type="KEGG" id="smo:SELMODRAFT_446892"/>
<feature type="domain" description="THH1/TOM1/TOM3" evidence="8">
    <location>
        <begin position="180"/>
        <end position="319"/>
    </location>
</feature>
<evidence type="ECO:0000256" key="5">
    <source>
        <dbReference type="ARBA" id="ARBA00023136"/>
    </source>
</evidence>
<feature type="transmembrane region" description="Helical" evidence="7">
    <location>
        <begin position="282"/>
        <end position="305"/>
    </location>
</feature>
<evidence type="ECO:0000256" key="4">
    <source>
        <dbReference type="ARBA" id="ARBA00022989"/>
    </source>
</evidence>
<keyword evidence="5 7" id="KW-0472">Membrane</keyword>
<feature type="region of interest" description="Disordered" evidence="6">
    <location>
        <begin position="127"/>
        <end position="154"/>
    </location>
</feature>
<evidence type="ECO:0000256" key="1">
    <source>
        <dbReference type="ARBA" id="ARBA00004128"/>
    </source>
</evidence>
<evidence type="ECO:0000256" key="3">
    <source>
        <dbReference type="ARBA" id="ARBA00022692"/>
    </source>
</evidence>
<evidence type="ECO:0000256" key="6">
    <source>
        <dbReference type="SAM" id="MobiDB-lite"/>
    </source>
</evidence>
<feature type="transmembrane region" description="Helical" evidence="7">
    <location>
        <begin position="256"/>
        <end position="276"/>
    </location>
</feature>
<feature type="transmembrane region" description="Helical" evidence="7">
    <location>
        <begin position="59"/>
        <end position="77"/>
    </location>
</feature>
<protein>
    <recommendedName>
        <fullName evidence="8">THH1/TOM1/TOM3 domain-containing protein</fullName>
    </recommendedName>
</protein>
<reference evidence="9 10" key="1">
    <citation type="journal article" date="2011" name="Science">
        <title>The Selaginella genome identifies genetic changes associated with the evolution of vascular plants.</title>
        <authorList>
            <person name="Banks J.A."/>
            <person name="Nishiyama T."/>
            <person name="Hasebe M."/>
            <person name="Bowman J.L."/>
            <person name="Gribskov M."/>
            <person name="dePamphilis C."/>
            <person name="Albert V.A."/>
            <person name="Aono N."/>
            <person name="Aoyama T."/>
            <person name="Ambrose B.A."/>
            <person name="Ashton N.W."/>
            <person name="Axtell M.J."/>
            <person name="Barker E."/>
            <person name="Barker M.S."/>
            <person name="Bennetzen J.L."/>
            <person name="Bonawitz N.D."/>
            <person name="Chapple C."/>
            <person name="Cheng C."/>
            <person name="Correa L.G."/>
            <person name="Dacre M."/>
            <person name="DeBarry J."/>
            <person name="Dreyer I."/>
            <person name="Elias M."/>
            <person name="Engstrom E.M."/>
            <person name="Estelle M."/>
            <person name="Feng L."/>
            <person name="Finet C."/>
            <person name="Floyd S.K."/>
            <person name="Frommer W.B."/>
            <person name="Fujita T."/>
            <person name="Gramzow L."/>
            <person name="Gutensohn M."/>
            <person name="Harholt J."/>
            <person name="Hattori M."/>
            <person name="Heyl A."/>
            <person name="Hirai T."/>
            <person name="Hiwatashi Y."/>
            <person name="Ishikawa M."/>
            <person name="Iwata M."/>
            <person name="Karol K.G."/>
            <person name="Koehler B."/>
            <person name="Kolukisaoglu U."/>
            <person name="Kubo M."/>
            <person name="Kurata T."/>
            <person name="Lalonde S."/>
            <person name="Li K."/>
            <person name="Li Y."/>
            <person name="Litt A."/>
            <person name="Lyons E."/>
            <person name="Manning G."/>
            <person name="Maruyama T."/>
            <person name="Michael T.P."/>
            <person name="Mikami K."/>
            <person name="Miyazaki S."/>
            <person name="Morinaga S."/>
            <person name="Murata T."/>
            <person name="Mueller-Roeber B."/>
            <person name="Nelson D.R."/>
            <person name="Obara M."/>
            <person name="Oguri Y."/>
            <person name="Olmstead R.G."/>
            <person name="Onodera N."/>
            <person name="Petersen B.L."/>
            <person name="Pils B."/>
            <person name="Prigge M."/>
            <person name="Rensing S.A."/>
            <person name="Riano-Pachon D.M."/>
            <person name="Roberts A.W."/>
            <person name="Sato Y."/>
            <person name="Scheller H.V."/>
            <person name="Schulz B."/>
            <person name="Schulz C."/>
            <person name="Shakirov E.V."/>
            <person name="Shibagaki N."/>
            <person name="Shinohara N."/>
            <person name="Shippen D.E."/>
            <person name="Soerensen I."/>
            <person name="Sotooka R."/>
            <person name="Sugimoto N."/>
            <person name="Sugita M."/>
            <person name="Sumikawa N."/>
            <person name="Tanurdzic M."/>
            <person name="Theissen G."/>
            <person name="Ulvskov P."/>
            <person name="Wakazuki S."/>
            <person name="Weng J.K."/>
            <person name="Willats W.W."/>
            <person name="Wipf D."/>
            <person name="Wolf P.G."/>
            <person name="Yang L."/>
            <person name="Zimmer A.D."/>
            <person name="Zhu Q."/>
            <person name="Mitros T."/>
            <person name="Hellsten U."/>
            <person name="Loque D."/>
            <person name="Otillar R."/>
            <person name="Salamov A."/>
            <person name="Schmutz J."/>
            <person name="Shapiro H."/>
            <person name="Lindquist E."/>
            <person name="Lucas S."/>
            <person name="Rokhsar D."/>
            <person name="Grigoriev I.V."/>
        </authorList>
    </citation>
    <scope>NUCLEOTIDE SEQUENCE [LARGE SCALE GENOMIC DNA]</scope>
</reference>
<dbReference type="PANTHER" id="PTHR31142:SF4">
    <property type="entry name" value="OS01G0751300 PROTEIN"/>
    <property type="match status" value="1"/>
</dbReference>
<dbReference type="FunCoup" id="D8SV70">
    <property type="interactions" value="1856"/>
</dbReference>
<sequence>MMYSAWIGFQSASRCLDQEITIANSILAAINALIAIAAFSQLLRLYLYTLPLRWTRQKVFHCLIGVASLGYCLYFVLNVIAPCQGWYCWKHACGFIAMAVPQILFLATFLLLLSFWVDLCHQATDKEEEEDDEEETDGAQAQGAVGKDPKVPVHTDKHRRCCHWWRSRIHGRQKFVIAVVMLIFMITLVCAILIWIGMGDNFIDSGTVAEIYSDMLAIVIFLSGGGLAGYGLALYTRMSRLRVGKTSAELQKVAGLAVVSVLCFSIRALFILLGVFKIRSRYTSVVFFLYSFIGEVIPCVVVLWVMRNNPSRLSSTQSRRSVTSVSGYQQALAQEQALLQQWIVPDDMESIIVASSRSRRSKSGRVADSSEEFGSAPLFRGAAETLLSSKKHTHTIWDSAEMDETLAVCHMTRLSDAERSACAGTLVWDGAREQLDCMVDFARQQLLSTGSAGIVCLASLEQDEEMTMGSACIAPVPRLLGLISRLLKADFFLILPVDTLGWNMLSGKVGSQDRVRRAYSQLALHPVDPPRLRTFSDEKESAPLRVKDLVVLLEGIQNNKLLRSLVAQRPPLSILPHYHAIWTCMQHACIWLGRSTTSASITTTT</sequence>
<feature type="transmembrane region" description="Helical" evidence="7">
    <location>
        <begin position="175"/>
        <end position="196"/>
    </location>
</feature>
<proteinExistence type="inferred from homology"/>
<dbReference type="InterPro" id="IPR009457">
    <property type="entry name" value="THH1/TOM1/TOM3_dom"/>
</dbReference>
<dbReference type="AlphaFoldDB" id="D8SV70"/>
<gene>
    <name evidence="9" type="ORF">SELMODRAFT_446892</name>
</gene>
<feature type="transmembrane region" description="Helical" evidence="7">
    <location>
        <begin position="89"/>
        <end position="117"/>
    </location>
</feature>
<comment type="subcellular location">
    <subcellularLocation>
        <location evidence="1">Vacuole membrane</location>
        <topology evidence="1">Multi-pass membrane protein</topology>
    </subcellularLocation>
</comment>
<keyword evidence="4 7" id="KW-1133">Transmembrane helix</keyword>
<dbReference type="HOGENOM" id="CLU_451594_0_0_1"/>
<dbReference type="EMBL" id="GL377644">
    <property type="protein sequence ID" value="EFJ11822.1"/>
    <property type="molecule type" value="Genomic_DNA"/>
</dbReference>